<dbReference type="PANTHER" id="PTHR10000:SF8">
    <property type="entry name" value="HAD SUPERFAMILY HYDROLASE-LIKE, TYPE 3"/>
    <property type="match status" value="1"/>
</dbReference>
<dbReference type="NCBIfam" id="TIGR00099">
    <property type="entry name" value="Cof-subfamily"/>
    <property type="match status" value="1"/>
</dbReference>
<dbReference type="SFLD" id="SFLDG01140">
    <property type="entry name" value="C2.B:_Phosphomannomutase_and_P"/>
    <property type="match status" value="1"/>
</dbReference>
<organism evidence="1 2">
    <name type="scientific">Thermophilibacter gallinarum</name>
    <dbReference type="NCBI Taxonomy" id="2779357"/>
    <lineage>
        <taxon>Bacteria</taxon>
        <taxon>Bacillati</taxon>
        <taxon>Actinomycetota</taxon>
        <taxon>Coriobacteriia</taxon>
        <taxon>Coriobacteriales</taxon>
        <taxon>Atopobiaceae</taxon>
        <taxon>Thermophilibacter</taxon>
    </lineage>
</organism>
<dbReference type="Proteomes" id="UP001194273">
    <property type="component" value="Unassembled WGS sequence"/>
</dbReference>
<gene>
    <name evidence="1" type="ORF">INF26_01770</name>
</gene>
<keyword evidence="1" id="KW-0378">Hydrolase</keyword>
<protein>
    <submittedName>
        <fullName evidence="1">Cof-type HAD-IIB family hydrolase</fullName>
    </submittedName>
</protein>
<dbReference type="InterPro" id="IPR023214">
    <property type="entry name" value="HAD_sf"/>
</dbReference>
<evidence type="ECO:0000313" key="1">
    <source>
        <dbReference type="EMBL" id="MBE5023582.1"/>
    </source>
</evidence>
<comment type="caution">
    <text evidence="1">The sequence shown here is derived from an EMBL/GenBank/DDBJ whole genome shotgun (WGS) entry which is preliminary data.</text>
</comment>
<dbReference type="InterPro" id="IPR036412">
    <property type="entry name" value="HAD-like_sf"/>
</dbReference>
<dbReference type="PROSITE" id="PS01229">
    <property type="entry name" value="COF_2"/>
    <property type="match status" value="1"/>
</dbReference>
<dbReference type="EMBL" id="JADCJZ010000001">
    <property type="protein sequence ID" value="MBE5023582.1"/>
    <property type="molecule type" value="Genomic_DNA"/>
</dbReference>
<proteinExistence type="predicted"/>
<accession>A0ABR9QS89</accession>
<dbReference type="PRINTS" id="PR00119">
    <property type="entry name" value="CATATPASE"/>
</dbReference>
<evidence type="ECO:0000313" key="2">
    <source>
        <dbReference type="Proteomes" id="UP001194273"/>
    </source>
</evidence>
<dbReference type="PANTHER" id="PTHR10000">
    <property type="entry name" value="PHOSPHOSERINE PHOSPHATASE"/>
    <property type="match status" value="1"/>
</dbReference>
<keyword evidence="2" id="KW-1185">Reference proteome</keyword>
<sequence length="275" mass="29929">MTYELIAFDMDGTLLDSRKRVLPSSTRALERAAEAGKVAAISSGRCPQMVELNQESFASVRYAICCNGTVLYDLHEHRVLSAAPMDREAIVRALEALGDEDAMIDVFQGWGFYCQTSHVESMPRYNMGIYQDMYRMTARQVEDIRPVMLDPGATYQKFIFHFTSAEARERVAARLGDLPAEIARSEESSLEFSPKGVTKATGLLALADLLGIDHAATIAVGDADNDLDMLRAAGLGVAMGNANDNARAAADVVVADNDHDGCAEAIERFLLGDAR</sequence>
<dbReference type="Gene3D" id="3.30.1240.10">
    <property type="match status" value="1"/>
</dbReference>
<reference evidence="1 2" key="1">
    <citation type="submission" date="2020-10" db="EMBL/GenBank/DDBJ databases">
        <title>ChiBAC.</title>
        <authorList>
            <person name="Zenner C."/>
            <person name="Hitch T.C.A."/>
            <person name="Clavel T."/>
        </authorList>
    </citation>
    <scope>NUCLEOTIDE SEQUENCE [LARGE SCALE GENOMIC DNA]</scope>
    <source>
        <strain evidence="1 2">DSM 107455</strain>
    </source>
</reference>
<dbReference type="InterPro" id="IPR000150">
    <property type="entry name" value="Cof"/>
</dbReference>
<dbReference type="Gene3D" id="3.40.50.1000">
    <property type="entry name" value="HAD superfamily/HAD-like"/>
    <property type="match status" value="1"/>
</dbReference>
<dbReference type="SUPFAM" id="SSF56784">
    <property type="entry name" value="HAD-like"/>
    <property type="match status" value="1"/>
</dbReference>
<dbReference type="GO" id="GO:0016787">
    <property type="term" value="F:hydrolase activity"/>
    <property type="evidence" value="ECO:0007669"/>
    <property type="project" value="UniProtKB-KW"/>
</dbReference>
<name>A0ABR9QS89_9ACTN</name>
<dbReference type="RefSeq" id="WP_193529013.1">
    <property type="nucleotide sequence ID" value="NZ_JADCJZ010000001.1"/>
</dbReference>
<dbReference type="SFLD" id="SFLDS00003">
    <property type="entry name" value="Haloacid_Dehalogenase"/>
    <property type="match status" value="1"/>
</dbReference>
<dbReference type="Pfam" id="PF08282">
    <property type="entry name" value="Hydrolase_3"/>
    <property type="match status" value="1"/>
</dbReference>